<dbReference type="AlphaFoldDB" id="A0A1P8C787"/>
<dbReference type="GO" id="GO:0008137">
    <property type="term" value="F:NADH dehydrogenase (ubiquinone) activity"/>
    <property type="evidence" value="ECO:0007669"/>
    <property type="project" value="UniProtKB-EC"/>
</dbReference>
<organism evidence="11">
    <name type="scientific">Xiphinema pachtaicum</name>
    <dbReference type="NCBI Taxonomy" id="260251"/>
    <lineage>
        <taxon>Eukaryota</taxon>
        <taxon>Metazoa</taxon>
        <taxon>Ecdysozoa</taxon>
        <taxon>Nematoda</taxon>
        <taxon>Enoplea</taxon>
        <taxon>Dorylaimia</taxon>
        <taxon>Dorylaimida</taxon>
        <taxon>Dorylaimina</taxon>
        <taxon>Longidoroidea</taxon>
        <taxon>Longidoridae</taxon>
        <taxon>Xiphinema</taxon>
    </lineage>
</organism>
<evidence type="ECO:0000256" key="4">
    <source>
        <dbReference type="ARBA" id="ARBA00022448"/>
    </source>
</evidence>
<feature type="transmembrane region" description="Helical" evidence="10">
    <location>
        <begin position="200"/>
        <end position="222"/>
    </location>
</feature>
<feature type="transmembrane region" description="Helical" evidence="10">
    <location>
        <begin position="228"/>
        <end position="246"/>
    </location>
</feature>
<evidence type="ECO:0000256" key="2">
    <source>
        <dbReference type="ARBA" id="ARBA00010535"/>
    </source>
</evidence>
<geneLocation type="mitochondrion" evidence="11"/>
<keyword evidence="8" id="KW-0520">NAD</keyword>
<feature type="transmembrane region" description="Helical" evidence="10">
    <location>
        <begin position="88"/>
        <end position="111"/>
    </location>
</feature>
<comment type="similarity">
    <text evidence="2 8">Belongs to the complex I subunit 1 family.</text>
</comment>
<dbReference type="GO" id="GO:0005743">
    <property type="term" value="C:mitochondrial inner membrane"/>
    <property type="evidence" value="ECO:0007669"/>
    <property type="project" value="UniProtKB-SubCell"/>
</dbReference>
<dbReference type="EMBL" id="KU746821">
    <property type="protein sequence ID" value="AOT84268.1"/>
    <property type="molecule type" value="Genomic_DNA"/>
</dbReference>
<sequence>MSLGMVAFYTFLERKVLGFSQNRIGPNKLMFTGFGQPVMDGMKLLMKNSLTPLFVQVVYFISCVLVFLVFLMVFLFSPWKYSANIVRISFLLVFTMIGIGTYTVILMGWSITSSFSKLGSLRAMLQGLSFEVALVMSFFLVLLMFSSLSMLSFLSAYELMFIWVVSWLVLCLMESNRAPFDLLEGESELISGFNLEMGGLMFVFIFLSEYGMLFMLVMFTMVPFKGSLNFEGVIISSLMLLIRGCYPRVRYDYLMLLMWQFMLPFMILLLMGLSLS</sequence>
<dbReference type="InterPro" id="IPR001694">
    <property type="entry name" value="NADH_UbQ_OxRdtase_su1/FPO"/>
</dbReference>
<evidence type="ECO:0000256" key="8">
    <source>
        <dbReference type="RuleBase" id="RU000471"/>
    </source>
</evidence>
<reference evidence="11" key="1">
    <citation type="journal article" date="2017" name="Sci. Rep.">
        <title>Mitochondrial genome diversity in dagger and needle nematodes (Nematoda: Longidoridae).</title>
        <authorList>
            <person name="Palomares-Rius J.E."/>
            <person name="Cantalapiedra-Navarrete C."/>
            <person name="Archidona-Yuste A."/>
            <person name="Blok V.C."/>
            <person name="Castillo P."/>
        </authorList>
    </citation>
    <scope>NUCLEOTIDE SEQUENCE</scope>
    <source>
        <strain evidence="11">IAS</strain>
    </source>
</reference>
<proteinExistence type="inferred from homology"/>
<dbReference type="PANTHER" id="PTHR11432:SF3">
    <property type="entry name" value="NADH-UBIQUINONE OXIDOREDUCTASE CHAIN 1"/>
    <property type="match status" value="1"/>
</dbReference>
<dbReference type="CTD" id="4535"/>
<evidence type="ECO:0000256" key="6">
    <source>
        <dbReference type="ARBA" id="ARBA00022989"/>
    </source>
</evidence>
<feature type="transmembrane region" description="Helical" evidence="10">
    <location>
        <begin position="53"/>
        <end position="76"/>
    </location>
</feature>
<dbReference type="Pfam" id="PF00146">
    <property type="entry name" value="NADHdh"/>
    <property type="match status" value="1"/>
</dbReference>
<keyword evidence="6 10" id="KW-1133">Transmembrane helix</keyword>
<comment type="catalytic activity">
    <reaction evidence="9">
        <text>a ubiquinone + NADH + 5 H(+)(in) = a ubiquinol + NAD(+) + 4 H(+)(out)</text>
        <dbReference type="Rhea" id="RHEA:29091"/>
        <dbReference type="Rhea" id="RHEA-COMP:9565"/>
        <dbReference type="Rhea" id="RHEA-COMP:9566"/>
        <dbReference type="ChEBI" id="CHEBI:15378"/>
        <dbReference type="ChEBI" id="CHEBI:16389"/>
        <dbReference type="ChEBI" id="CHEBI:17976"/>
        <dbReference type="ChEBI" id="CHEBI:57540"/>
        <dbReference type="ChEBI" id="CHEBI:57945"/>
        <dbReference type="EC" id="7.1.1.2"/>
    </reaction>
</comment>
<evidence type="ECO:0000256" key="3">
    <source>
        <dbReference type="ARBA" id="ARBA00021009"/>
    </source>
</evidence>
<evidence type="ECO:0000256" key="5">
    <source>
        <dbReference type="ARBA" id="ARBA00022692"/>
    </source>
</evidence>
<dbReference type="EC" id="7.1.1.2" evidence="9"/>
<name>A0A1P8C787_9BILA</name>
<accession>A0A1P8C787</accession>
<feature type="transmembrane region" description="Helical" evidence="10">
    <location>
        <begin position="253"/>
        <end position="275"/>
    </location>
</feature>
<gene>
    <name evidence="11" type="primary">ND1</name>
</gene>
<feature type="transmembrane region" description="Helical" evidence="10">
    <location>
        <begin position="123"/>
        <end position="145"/>
    </location>
</feature>
<keyword evidence="4" id="KW-0813">Transport</keyword>
<dbReference type="GO" id="GO:0009060">
    <property type="term" value="P:aerobic respiration"/>
    <property type="evidence" value="ECO:0007669"/>
    <property type="project" value="TreeGrafter"/>
</dbReference>
<evidence type="ECO:0000256" key="9">
    <source>
        <dbReference type="RuleBase" id="RU000473"/>
    </source>
</evidence>
<evidence type="ECO:0000313" key="11">
    <source>
        <dbReference type="EMBL" id="AOT84268.1"/>
    </source>
</evidence>
<dbReference type="GeneID" id="31080178"/>
<keyword evidence="9" id="KW-0830">Ubiquinone</keyword>
<dbReference type="RefSeq" id="YP_009346457.1">
    <property type="nucleotide sequence ID" value="NC_033870.1"/>
</dbReference>
<evidence type="ECO:0000256" key="10">
    <source>
        <dbReference type="SAM" id="Phobius"/>
    </source>
</evidence>
<dbReference type="PANTHER" id="PTHR11432">
    <property type="entry name" value="NADH DEHYDROGENASE SUBUNIT 1"/>
    <property type="match status" value="1"/>
</dbReference>
<comment type="subcellular location">
    <subcellularLocation>
        <location evidence="1">Membrane</location>
        <topology evidence="1">Multi-pass membrane protein</topology>
    </subcellularLocation>
    <subcellularLocation>
        <location evidence="8">Mitochondrion inner membrane</location>
        <topology evidence="8">Multi-pass membrane protein</topology>
    </subcellularLocation>
</comment>
<evidence type="ECO:0000256" key="7">
    <source>
        <dbReference type="ARBA" id="ARBA00023136"/>
    </source>
</evidence>
<keyword evidence="5 8" id="KW-0812">Transmembrane</keyword>
<evidence type="ECO:0000256" key="1">
    <source>
        <dbReference type="ARBA" id="ARBA00004141"/>
    </source>
</evidence>
<keyword evidence="9 11" id="KW-0496">Mitochondrion</keyword>
<dbReference type="GO" id="GO:0003954">
    <property type="term" value="F:NADH dehydrogenase activity"/>
    <property type="evidence" value="ECO:0007669"/>
    <property type="project" value="TreeGrafter"/>
</dbReference>
<keyword evidence="7 10" id="KW-0472">Membrane</keyword>
<protein>
    <recommendedName>
        <fullName evidence="3 9">NADH-ubiquinone oxidoreductase chain 1</fullName>
        <ecNumber evidence="9">7.1.1.2</ecNumber>
    </recommendedName>
</protein>